<feature type="signal peptide" evidence="7">
    <location>
        <begin position="1"/>
        <end position="33"/>
    </location>
</feature>
<dbReference type="PANTHER" id="PTHR47870">
    <property type="entry name" value="CYTOCHROME C-TYPE BIOGENESIS PROTEIN CCMH"/>
    <property type="match status" value="1"/>
</dbReference>
<comment type="function">
    <text evidence="7">Possible subunit of a heme lyase.</text>
</comment>
<accession>A0A9U5CWS9</accession>
<evidence type="ECO:0000313" key="9">
    <source>
        <dbReference type="Proteomes" id="UP000675920"/>
    </source>
</evidence>
<dbReference type="RefSeq" id="WP_245591344.1">
    <property type="nucleotide sequence ID" value="NZ_AXWS01000013.1"/>
</dbReference>
<sequence>MAELQAIAALARPARLAGLLLAALLAGQPTARAADSTAPDAGTAVAEAAAPDRALDDHVRRLAEELRCVVCQNQTLAESHAQLALDLKAEVRAQLARGASDDEVKDFLVSRYGDFVLYRPPVRPATWLLWGGPLLIVGAGLALLVPRLRRQAREGQPDDGEAGEIA</sequence>
<keyword evidence="9" id="KW-1185">Reference proteome</keyword>
<keyword evidence="6 7" id="KW-0408">Iron</keyword>
<feature type="transmembrane region" description="Helical" evidence="7">
    <location>
        <begin position="127"/>
        <end position="145"/>
    </location>
</feature>
<feature type="chain" id="PRO_5041013771" description="Cytochrome c-type biogenesis protein" evidence="7">
    <location>
        <begin position="34"/>
        <end position="166"/>
    </location>
</feature>
<reference evidence="10" key="2">
    <citation type="submission" date="2025-08" db="UniProtKB">
        <authorList>
            <consortium name="RefSeq"/>
        </authorList>
    </citation>
    <scope>IDENTIFICATION</scope>
</reference>
<protein>
    <recommendedName>
        <fullName evidence="7">Cytochrome c-type biogenesis protein</fullName>
    </recommendedName>
</protein>
<dbReference type="GO" id="GO:0017004">
    <property type="term" value="P:cytochrome complex assembly"/>
    <property type="evidence" value="ECO:0007669"/>
    <property type="project" value="UniProtKB-KW"/>
</dbReference>
<dbReference type="InterPro" id="IPR038297">
    <property type="entry name" value="CcmH/CycL/NrfF/Ccl2_sf"/>
</dbReference>
<keyword evidence="7" id="KW-0472">Membrane</keyword>
<evidence type="ECO:0000256" key="5">
    <source>
        <dbReference type="ARBA" id="ARBA00022748"/>
    </source>
</evidence>
<dbReference type="CDD" id="cd16378">
    <property type="entry name" value="CcmH_N"/>
    <property type="match status" value="1"/>
</dbReference>
<comment type="similarity">
    <text evidence="1 7">Belongs to the CcmH/CycL/Ccl2/NrfF family.</text>
</comment>
<evidence type="ECO:0000256" key="3">
    <source>
        <dbReference type="ARBA" id="ARBA00022723"/>
    </source>
</evidence>
<dbReference type="Proteomes" id="UP000675920">
    <property type="component" value="Unplaced"/>
</dbReference>
<name>A0A9U5CWS9_9BURK</name>
<evidence type="ECO:0000256" key="4">
    <source>
        <dbReference type="ARBA" id="ARBA00022729"/>
    </source>
</evidence>
<keyword evidence="5" id="KW-0201">Cytochrome c-type biogenesis</keyword>
<dbReference type="GO" id="GO:0005886">
    <property type="term" value="C:plasma membrane"/>
    <property type="evidence" value="ECO:0007669"/>
    <property type="project" value="TreeGrafter"/>
</dbReference>
<evidence type="ECO:0000256" key="7">
    <source>
        <dbReference type="RuleBase" id="RU364112"/>
    </source>
</evidence>
<keyword evidence="3 7" id="KW-0479">Metal-binding</keyword>
<keyword evidence="7" id="KW-0812">Transmembrane</keyword>
<dbReference type="PANTHER" id="PTHR47870:SF1">
    <property type="entry name" value="CYTOCHROME C-TYPE BIOGENESIS PROTEIN CCMH"/>
    <property type="match status" value="1"/>
</dbReference>
<dbReference type="Pfam" id="PF03918">
    <property type="entry name" value="CcmH"/>
    <property type="match status" value="1"/>
</dbReference>
<reference evidence="10" key="1">
    <citation type="journal article" date="1994" name="Mol. Microbiol.">
        <title>Cytochrome c biogenesis in bacteria: a possible pathway begins to emerge.</title>
        <authorList>
            <person name="Thony-Meyer L."/>
            <person name="Ritz D."/>
            <person name="Hennecke H."/>
        </authorList>
    </citation>
    <scope>NUCLEOTIDE SEQUENCE</scope>
</reference>
<proteinExistence type="inferred from homology"/>
<evidence type="ECO:0000256" key="2">
    <source>
        <dbReference type="ARBA" id="ARBA00022617"/>
    </source>
</evidence>
<organism evidence="9 10">
    <name type="scientific">Derxia gummosa DSM 723</name>
    <dbReference type="NCBI Taxonomy" id="1121388"/>
    <lineage>
        <taxon>Bacteria</taxon>
        <taxon>Pseudomonadati</taxon>
        <taxon>Pseudomonadota</taxon>
        <taxon>Betaproteobacteria</taxon>
        <taxon>Burkholderiales</taxon>
        <taxon>Alcaligenaceae</taxon>
        <taxon>Derxia</taxon>
    </lineage>
</organism>
<dbReference type="InterPro" id="IPR005616">
    <property type="entry name" value="CcmH/CycL/Ccl2/NrfF_N"/>
</dbReference>
<dbReference type="FunFam" id="1.10.8.640:FF:000001">
    <property type="entry name" value="Cytochrome c-type biogenesis protein"/>
    <property type="match status" value="1"/>
</dbReference>
<evidence type="ECO:0000259" key="8">
    <source>
        <dbReference type="Pfam" id="PF03918"/>
    </source>
</evidence>
<keyword evidence="2 7" id="KW-0349">Heme</keyword>
<evidence type="ECO:0000256" key="6">
    <source>
        <dbReference type="ARBA" id="ARBA00023004"/>
    </source>
</evidence>
<dbReference type="GO" id="GO:0046872">
    <property type="term" value="F:metal ion binding"/>
    <property type="evidence" value="ECO:0007669"/>
    <property type="project" value="UniProtKB-KW"/>
</dbReference>
<dbReference type="InterPro" id="IPR051263">
    <property type="entry name" value="C-type_cytochrome_biogenesis"/>
</dbReference>
<dbReference type="Gene3D" id="1.10.8.640">
    <property type="entry name" value="Cytochrome C biogenesis protein"/>
    <property type="match status" value="1"/>
</dbReference>
<evidence type="ECO:0000313" key="10">
    <source>
        <dbReference type="RefSeq" id="WP_245591344.1"/>
    </source>
</evidence>
<dbReference type="AlphaFoldDB" id="A0A9U5CWS9"/>
<feature type="domain" description="CcmH/CycL/Ccl2/NrfF N-terminal" evidence="8">
    <location>
        <begin position="41"/>
        <end position="157"/>
    </location>
</feature>
<keyword evidence="7" id="KW-1133">Transmembrane helix</keyword>
<keyword evidence="4 7" id="KW-0732">Signal</keyword>
<evidence type="ECO:0000256" key="1">
    <source>
        <dbReference type="ARBA" id="ARBA00010342"/>
    </source>
</evidence>